<dbReference type="EMBL" id="BTSX01000005">
    <property type="protein sequence ID" value="GMS99797.1"/>
    <property type="molecule type" value="Genomic_DNA"/>
</dbReference>
<name>A0AAV5U0B8_9BILA</name>
<evidence type="ECO:0008006" key="8">
    <source>
        <dbReference type="Google" id="ProtNLM"/>
    </source>
</evidence>
<protein>
    <recommendedName>
        <fullName evidence="8">G protein-coupled receptor</fullName>
    </recommendedName>
</protein>
<dbReference type="PANTHER" id="PTHR46561:SF11">
    <property type="entry name" value="SERPENTINE RECEPTOR CLASS ALPHA_BETA-14"/>
    <property type="match status" value="1"/>
</dbReference>
<dbReference type="InterPro" id="IPR053286">
    <property type="entry name" value="Nematode_rcpt-like_srab"/>
</dbReference>
<feature type="transmembrane region" description="Helical" evidence="5">
    <location>
        <begin position="19"/>
        <end position="43"/>
    </location>
</feature>
<proteinExistence type="predicted"/>
<keyword evidence="7" id="KW-1185">Reference proteome</keyword>
<dbReference type="GO" id="GO:0016020">
    <property type="term" value="C:membrane"/>
    <property type="evidence" value="ECO:0007669"/>
    <property type="project" value="UniProtKB-SubCell"/>
</dbReference>
<sequence>MDNHTASQVELAEYLAASTFMHCIIAFRLAVGVLGLFGLSILLRYRSKFIAHSSLVMLLSQHCFWSFIQSLANVIENSILAYQFANYKLEYDRLKSFQETLSRDPATFISFNSGTVCIVRTGWILFSFYGINADLFRHSLEYPGGLTTMFVITIERAVASHRYRSYEKSSSRLGLGLTVVELGIVVGLSYLVIYFYDFDLEYARCSMVTKKGQTFHMIQGTGLILIQFYSTITFYRLLTLNRRKVLGVFYALSERYQLSENVKTLEFSHISLNLIAVALFMLIQMLPWNLSTAQSAVAEESLGFLHLHSVIVPAVIYRRHRSNSSSKQRVLRANQVDPGLRERHIEI</sequence>
<keyword evidence="2 5" id="KW-0812">Transmembrane</keyword>
<feature type="transmembrane region" description="Helical" evidence="5">
    <location>
        <begin position="302"/>
        <end position="319"/>
    </location>
</feature>
<dbReference type="Proteomes" id="UP001432027">
    <property type="component" value="Unassembled WGS sequence"/>
</dbReference>
<evidence type="ECO:0000313" key="7">
    <source>
        <dbReference type="Proteomes" id="UP001432027"/>
    </source>
</evidence>
<comment type="subcellular location">
    <subcellularLocation>
        <location evidence="1">Membrane</location>
        <topology evidence="1">Multi-pass membrane protein</topology>
    </subcellularLocation>
</comment>
<accession>A0AAV5U0B8</accession>
<keyword evidence="3 5" id="KW-1133">Transmembrane helix</keyword>
<feature type="transmembrane region" description="Helical" evidence="5">
    <location>
        <begin position="173"/>
        <end position="196"/>
    </location>
</feature>
<keyword evidence="4 5" id="KW-0472">Membrane</keyword>
<feature type="transmembrane region" description="Helical" evidence="5">
    <location>
        <begin position="270"/>
        <end position="290"/>
    </location>
</feature>
<evidence type="ECO:0000256" key="3">
    <source>
        <dbReference type="ARBA" id="ARBA00022989"/>
    </source>
</evidence>
<feature type="non-terminal residue" evidence="6">
    <location>
        <position position="347"/>
    </location>
</feature>
<comment type="caution">
    <text evidence="6">The sequence shown here is derived from an EMBL/GenBank/DDBJ whole genome shotgun (WGS) entry which is preliminary data.</text>
</comment>
<evidence type="ECO:0000313" key="6">
    <source>
        <dbReference type="EMBL" id="GMS99797.1"/>
    </source>
</evidence>
<evidence type="ECO:0000256" key="1">
    <source>
        <dbReference type="ARBA" id="ARBA00004141"/>
    </source>
</evidence>
<dbReference type="AlphaFoldDB" id="A0AAV5U0B8"/>
<evidence type="ECO:0000256" key="2">
    <source>
        <dbReference type="ARBA" id="ARBA00022692"/>
    </source>
</evidence>
<dbReference type="InterPro" id="IPR019408">
    <property type="entry name" value="7TM_GPCR_serpentine_rcpt_Srab"/>
</dbReference>
<dbReference type="Pfam" id="PF10292">
    <property type="entry name" value="7TM_GPCR_Srab"/>
    <property type="match status" value="1"/>
</dbReference>
<organism evidence="6 7">
    <name type="scientific">Pristionchus entomophagus</name>
    <dbReference type="NCBI Taxonomy" id="358040"/>
    <lineage>
        <taxon>Eukaryota</taxon>
        <taxon>Metazoa</taxon>
        <taxon>Ecdysozoa</taxon>
        <taxon>Nematoda</taxon>
        <taxon>Chromadorea</taxon>
        <taxon>Rhabditida</taxon>
        <taxon>Rhabditina</taxon>
        <taxon>Diplogasteromorpha</taxon>
        <taxon>Diplogasteroidea</taxon>
        <taxon>Neodiplogasteridae</taxon>
        <taxon>Pristionchus</taxon>
    </lineage>
</organism>
<evidence type="ECO:0000256" key="5">
    <source>
        <dbReference type="SAM" id="Phobius"/>
    </source>
</evidence>
<dbReference type="PANTHER" id="PTHR46561">
    <property type="entry name" value="SERPENTINE RECEPTOR, CLASS AB (CLASS A-LIKE)-RELATED"/>
    <property type="match status" value="1"/>
</dbReference>
<evidence type="ECO:0000256" key="4">
    <source>
        <dbReference type="ARBA" id="ARBA00023136"/>
    </source>
</evidence>
<reference evidence="6" key="1">
    <citation type="submission" date="2023-10" db="EMBL/GenBank/DDBJ databases">
        <title>Genome assembly of Pristionchus species.</title>
        <authorList>
            <person name="Yoshida K."/>
            <person name="Sommer R.J."/>
        </authorList>
    </citation>
    <scope>NUCLEOTIDE SEQUENCE</scope>
    <source>
        <strain evidence="6">RS0144</strain>
    </source>
</reference>
<feature type="transmembrane region" description="Helical" evidence="5">
    <location>
        <begin position="216"/>
        <end position="238"/>
    </location>
</feature>
<gene>
    <name evidence="6" type="ORF">PENTCL1PPCAC_21972</name>
</gene>